<dbReference type="Pfam" id="PF01814">
    <property type="entry name" value="Hemerythrin"/>
    <property type="match status" value="1"/>
</dbReference>
<comment type="caution">
    <text evidence="3">The sequence shown here is derived from an EMBL/GenBank/DDBJ whole genome shotgun (WGS) entry which is preliminary data.</text>
</comment>
<dbReference type="PANTHER" id="PTHR35585:SF1">
    <property type="entry name" value="HHE DOMAIN PROTEIN (AFU_ORTHOLOGUE AFUA_4G00730)"/>
    <property type="match status" value="1"/>
</dbReference>
<dbReference type="EMBL" id="BEHY01000002">
    <property type="protein sequence ID" value="GBD07978.1"/>
    <property type="molecule type" value="Genomic_DNA"/>
</dbReference>
<feature type="domain" description="DUF2249" evidence="2">
    <location>
        <begin position="164"/>
        <end position="233"/>
    </location>
</feature>
<evidence type="ECO:0000259" key="2">
    <source>
        <dbReference type="Pfam" id="PF10006"/>
    </source>
</evidence>
<sequence length="240" mass="28036">MGVAEAFREHHRMLLEYLDAYREGSSLSPAELQSLRDFLLHDLLPHAQGEERALYPAVEPLIRRYGRATATMQVDHEFIEGYIRQIDELIDRIQRAGPEDRASAERTLRRLLIELYALLRVHMAKEERVYLPLFEAHLSPEEQQRVFEAMHEKEGESGLVVVQELDVRSVPPPQRHPLIFQTFEALRPGEAFILINDHDPKPLYYQFQYERPGQFDWAYLEQGPEVWRVRIGRRAADPGA</sequence>
<proteinExistence type="predicted"/>
<name>A0A2H5Y3S0_9CHLR</name>
<organism evidence="3 4">
    <name type="scientific">Candidatus Thermoflexus japonica</name>
    <dbReference type="NCBI Taxonomy" id="2035417"/>
    <lineage>
        <taxon>Bacteria</taxon>
        <taxon>Bacillati</taxon>
        <taxon>Chloroflexota</taxon>
        <taxon>Thermoflexia</taxon>
        <taxon>Thermoflexales</taxon>
        <taxon>Thermoflexaceae</taxon>
        <taxon>Thermoflexus</taxon>
    </lineage>
</organism>
<dbReference type="InterPro" id="IPR018720">
    <property type="entry name" value="DUF2249"/>
</dbReference>
<dbReference type="InterPro" id="IPR012312">
    <property type="entry name" value="Hemerythrin-like"/>
</dbReference>
<evidence type="ECO:0000313" key="4">
    <source>
        <dbReference type="Proteomes" id="UP000236642"/>
    </source>
</evidence>
<reference evidence="4" key="1">
    <citation type="submission" date="2017-09" db="EMBL/GenBank/DDBJ databases">
        <title>Metaegenomics of thermophilic ammonia-oxidizing enrichment culture.</title>
        <authorList>
            <person name="Kato S."/>
            <person name="Suzuki K."/>
        </authorList>
    </citation>
    <scope>NUCLEOTIDE SEQUENCE [LARGE SCALE GENOMIC DNA]</scope>
</reference>
<dbReference type="Proteomes" id="UP000236642">
    <property type="component" value="Unassembled WGS sequence"/>
</dbReference>
<dbReference type="CDD" id="cd12108">
    <property type="entry name" value="Hr-like"/>
    <property type="match status" value="1"/>
</dbReference>
<accession>A0A2H5Y3S0</accession>
<dbReference type="Pfam" id="PF10006">
    <property type="entry name" value="DUF2249"/>
    <property type="match status" value="1"/>
</dbReference>
<evidence type="ECO:0000313" key="3">
    <source>
        <dbReference type="EMBL" id="GBD07978.1"/>
    </source>
</evidence>
<gene>
    <name evidence="3" type="ORF">HRbin22_00204</name>
</gene>
<dbReference type="Gene3D" id="1.20.120.520">
    <property type="entry name" value="nmb1532 protein domain like"/>
    <property type="match status" value="1"/>
</dbReference>
<dbReference type="AlphaFoldDB" id="A0A2H5Y3S0"/>
<evidence type="ECO:0008006" key="5">
    <source>
        <dbReference type="Google" id="ProtNLM"/>
    </source>
</evidence>
<feature type="domain" description="Hemerythrin-like" evidence="1">
    <location>
        <begin position="5"/>
        <end position="133"/>
    </location>
</feature>
<protein>
    <recommendedName>
        <fullName evidence="5">Hemerythrin-like domain-containing protein</fullName>
    </recommendedName>
</protein>
<dbReference type="PANTHER" id="PTHR35585">
    <property type="entry name" value="HHE DOMAIN PROTEIN (AFU_ORTHOLOGUE AFUA_4G00730)"/>
    <property type="match status" value="1"/>
</dbReference>
<evidence type="ECO:0000259" key="1">
    <source>
        <dbReference type="Pfam" id="PF01814"/>
    </source>
</evidence>